<evidence type="ECO:0000313" key="2">
    <source>
        <dbReference type="Proteomes" id="UP001176941"/>
    </source>
</evidence>
<evidence type="ECO:0000313" key="1">
    <source>
        <dbReference type="EMBL" id="CAI9161649.1"/>
    </source>
</evidence>
<sequence length="115" mass="12570">MHSIDEAYGKLTSLTCLLTSKEPFCACVADNVSLTSRTRNMGSFISYLGRAQLFSGFSSWRTCPQGTNAGCSDWVHLSPASSHCLQHSHLSHHLFTPSKWLSCDSNPGPGEKHVN</sequence>
<reference evidence="1" key="1">
    <citation type="submission" date="2023-04" db="EMBL/GenBank/DDBJ databases">
        <authorList>
            <consortium name="ELIXIR-Norway"/>
        </authorList>
    </citation>
    <scope>NUCLEOTIDE SEQUENCE [LARGE SCALE GENOMIC DNA]</scope>
</reference>
<keyword evidence="2" id="KW-1185">Reference proteome</keyword>
<name>A0ABN8YJL1_RANTA</name>
<accession>A0ABN8YJL1</accession>
<gene>
    <name evidence="1" type="ORF">MRATA1EN1_LOCUS10611</name>
</gene>
<proteinExistence type="predicted"/>
<dbReference type="Proteomes" id="UP001176941">
    <property type="component" value="Chromosome 20"/>
</dbReference>
<protein>
    <submittedName>
        <fullName evidence="1">Uncharacterized protein</fullName>
    </submittedName>
</protein>
<dbReference type="EMBL" id="OX459956">
    <property type="protein sequence ID" value="CAI9161649.1"/>
    <property type="molecule type" value="Genomic_DNA"/>
</dbReference>
<organism evidence="1 2">
    <name type="scientific">Rangifer tarandus platyrhynchus</name>
    <name type="common">Svalbard reindeer</name>
    <dbReference type="NCBI Taxonomy" id="3082113"/>
    <lineage>
        <taxon>Eukaryota</taxon>
        <taxon>Metazoa</taxon>
        <taxon>Chordata</taxon>
        <taxon>Craniata</taxon>
        <taxon>Vertebrata</taxon>
        <taxon>Euteleostomi</taxon>
        <taxon>Mammalia</taxon>
        <taxon>Eutheria</taxon>
        <taxon>Laurasiatheria</taxon>
        <taxon>Artiodactyla</taxon>
        <taxon>Ruminantia</taxon>
        <taxon>Pecora</taxon>
        <taxon>Cervidae</taxon>
        <taxon>Odocoileinae</taxon>
        <taxon>Rangifer</taxon>
    </lineage>
</organism>